<proteinExistence type="predicted"/>
<feature type="transmembrane region" description="Helical" evidence="1">
    <location>
        <begin position="131"/>
        <end position="152"/>
    </location>
</feature>
<feature type="transmembrane region" description="Helical" evidence="1">
    <location>
        <begin position="104"/>
        <end position="124"/>
    </location>
</feature>
<feature type="transmembrane region" description="Helical" evidence="1">
    <location>
        <begin position="158"/>
        <end position="179"/>
    </location>
</feature>
<accession>A0ABV5XDN2</accession>
<dbReference type="EMBL" id="JBHMAS010000018">
    <property type="protein sequence ID" value="MFB9779792.1"/>
    <property type="molecule type" value="Genomic_DNA"/>
</dbReference>
<protein>
    <submittedName>
        <fullName evidence="2">Uncharacterized protein</fullName>
    </submittedName>
</protein>
<keyword evidence="1" id="KW-0472">Membrane</keyword>
<reference evidence="2 3" key="1">
    <citation type="submission" date="2024-09" db="EMBL/GenBank/DDBJ databases">
        <authorList>
            <person name="Sun Q."/>
            <person name="Mori K."/>
        </authorList>
    </citation>
    <scope>NUCLEOTIDE SEQUENCE [LARGE SCALE GENOMIC DNA]</scope>
    <source>
        <strain evidence="2 3">JCM 11411</strain>
    </source>
</reference>
<evidence type="ECO:0000313" key="3">
    <source>
        <dbReference type="Proteomes" id="UP001589587"/>
    </source>
</evidence>
<sequence>MTVDLEFSWPQFLWIVFIFVGVPTAVGASFIWTIWRSERLDLEHSTTAPGSGLTGSGSLGLWRTGLLAFALGVLSCVGWLSWSADYKGGFRGPGLPAPTQFPTWQVLACGLTVILACFVSAHCARWIKSGGLTAAAGTAAGFTTAFSIGASTDVTGQAGVGVALSAIGWGLTLTALMLLRDRWSRRR</sequence>
<keyword evidence="1" id="KW-0812">Transmembrane</keyword>
<name>A0ABV5XDN2_9NOCA</name>
<feature type="transmembrane region" description="Helical" evidence="1">
    <location>
        <begin position="12"/>
        <end position="35"/>
    </location>
</feature>
<organism evidence="2 3">
    <name type="scientific">Rhodococcus baikonurensis</name>
    <dbReference type="NCBI Taxonomy" id="172041"/>
    <lineage>
        <taxon>Bacteria</taxon>
        <taxon>Bacillati</taxon>
        <taxon>Actinomycetota</taxon>
        <taxon>Actinomycetes</taxon>
        <taxon>Mycobacteriales</taxon>
        <taxon>Nocardiaceae</taxon>
        <taxon>Rhodococcus</taxon>
        <taxon>Rhodococcus erythropolis group</taxon>
    </lineage>
</organism>
<comment type="caution">
    <text evidence="2">The sequence shown here is derived from an EMBL/GenBank/DDBJ whole genome shotgun (WGS) entry which is preliminary data.</text>
</comment>
<dbReference type="Proteomes" id="UP001589587">
    <property type="component" value="Unassembled WGS sequence"/>
</dbReference>
<evidence type="ECO:0000256" key="1">
    <source>
        <dbReference type="SAM" id="Phobius"/>
    </source>
</evidence>
<feature type="transmembrane region" description="Helical" evidence="1">
    <location>
        <begin position="66"/>
        <end position="84"/>
    </location>
</feature>
<keyword evidence="3" id="KW-1185">Reference proteome</keyword>
<evidence type="ECO:0000313" key="2">
    <source>
        <dbReference type="EMBL" id="MFB9779792.1"/>
    </source>
</evidence>
<dbReference type="RefSeq" id="WP_095971811.1">
    <property type="nucleotide sequence ID" value="NZ_JBHMAS010000018.1"/>
</dbReference>
<gene>
    <name evidence="2" type="ORF">ACFFQ6_08875</name>
</gene>
<keyword evidence="1" id="KW-1133">Transmembrane helix</keyword>